<dbReference type="Gene3D" id="1.10.510.10">
    <property type="entry name" value="Transferase(Phosphotransferase) domain 1"/>
    <property type="match status" value="2"/>
</dbReference>
<name>A0A1V2L703_CYBFA</name>
<dbReference type="GO" id="GO:0005737">
    <property type="term" value="C:cytoplasm"/>
    <property type="evidence" value="ECO:0007669"/>
    <property type="project" value="TreeGrafter"/>
</dbReference>
<dbReference type="Proteomes" id="UP000189513">
    <property type="component" value="Unassembled WGS sequence"/>
</dbReference>
<dbReference type="InterPro" id="IPR011009">
    <property type="entry name" value="Kinase-like_dom_sf"/>
</dbReference>
<proteinExistence type="predicted"/>
<dbReference type="Gene3D" id="3.40.50.2300">
    <property type="match status" value="1"/>
</dbReference>
<feature type="compositionally biased region" description="Polar residues" evidence="11">
    <location>
        <begin position="1232"/>
        <end position="1246"/>
    </location>
</feature>
<protein>
    <recommendedName>
        <fullName evidence="1">non-specific serine/threonine protein kinase</fullName>
        <ecNumber evidence="1">2.7.11.1</ecNumber>
    </recommendedName>
</protein>
<evidence type="ECO:0000313" key="15">
    <source>
        <dbReference type="Proteomes" id="UP000189513"/>
    </source>
</evidence>
<dbReference type="CDD" id="cd05611">
    <property type="entry name" value="STKc_Rim15_like"/>
    <property type="match status" value="1"/>
</dbReference>
<dbReference type="PROSITE" id="PS50011">
    <property type="entry name" value="PROTEIN_KINASE_DOM"/>
    <property type="match status" value="1"/>
</dbReference>
<evidence type="ECO:0000259" key="13">
    <source>
        <dbReference type="PROSITE" id="PS50110"/>
    </source>
</evidence>
<dbReference type="EC" id="2.7.11.1" evidence="1"/>
<feature type="compositionally biased region" description="Polar residues" evidence="11">
    <location>
        <begin position="875"/>
        <end position="884"/>
    </location>
</feature>
<evidence type="ECO:0000256" key="8">
    <source>
        <dbReference type="ARBA" id="ARBA00047899"/>
    </source>
</evidence>
<dbReference type="FunFam" id="1.10.510.10:FF:000340">
    <property type="entry name" value="Serine threonine protein kinase"/>
    <property type="match status" value="1"/>
</dbReference>
<feature type="region of interest" description="Disordered" evidence="11">
    <location>
        <begin position="870"/>
        <end position="890"/>
    </location>
</feature>
<dbReference type="InterPro" id="IPR008271">
    <property type="entry name" value="Ser/Thr_kinase_AS"/>
</dbReference>
<dbReference type="SMART" id="SM00448">
    <property type="entry name" value="REC"/>
    <property type="match status" value="1"/>
</dbReference>
<comment type="catalytic activity">
    <reaction evidence="9">
        <text>L-seryl-[protein] + ATP = O-phospho-L-seryl-[protein] + ADP + H(+)</text>
        <dbReference type="Rhea" id="RHEA:17989"/>
        <dbReference type="Rhea" id="RHEA-COMP:9863"/>
        <dbReference type="Rhea" id="RHEA-COMP:11604"/>
        <dbReference type="ChEBI" id="CHEBI:15378"/>
        <dbReference type="ChEBI" id="CHEBI:29999"/>
        <dbReference type="ChEBI" id="CHEBI:30616"/>
        <dbReference type="ChEBI" id="CHEBI:83421"/>
        <dbReference type="ChEBI" id="CHEBI:456216"/>
        <dbReference type="EC" id="2.7.11.1"/>
    </reaction>
</comment>
<feature type="compositionally biased region" description="Polar residues" evidence="11">
    <location>
        <begin position="570"/>
        <end position="596"/>
    </location>
</feature>
<accession>A0A1V2L703</accession>
<gene>
    <name evidence="14" type="ORF">BON22_2638</name>
</gene>
<keyword evidence="2" id="KW-0723">Serine/threonine-protein kinase</keyword>
<feature type="compositionally biased region" description="Low complexity" evidence="11">
    <location>
        <begin position="1466"/>
        <end position="1478"/>
    </location>
</feature>
<sequence>MMSRSSTPSVFVSDADNELNESLVSTQNEFTTNEAQQDLAQASSKNPSILLELDMDGNVKHLSKAWTSVVGTDVAKIVKRPISKIIMGTEEDKNVFVDAIRIMMTDDESYRVRFVVATNDTTPEVEESDDDEADLTTHEDMESSSSDQDSHSDQASLSSLSTNGDVIELEGQGILIHDQNNVPTHSMWVLKPFFANSLNVELPLRLAESLGFGAEIFSSYLQSLSEMGIINEDDCPAPPQVLCRICEQQVPSWWLERHSQLCFNEHKCESDVQLIHDALVEQKQTIATITEALSKQSLGLTDELPEYKELPLPKVAPAPDTSTPVAKSRRARSGSFMVTLRFPFKTLALLQELCDHAISINPSEFDETTKTFEFSPNTKDAFMHVQASKLPASSDAAINLLSTDTEALVQEKIDAVERFTSSLVYSQKIKDEVDGLVLSTIKETIKNIRNQTYEVRTSVDRTHSDSISSDNASERPHSTIVHPRPKAAQPSIFTDAYMDTDSIPSPGQHRSELSDSRDRFSPSRSITPGETVSKDNSFVNDVFNSFHDLHIKSPILTPQRKPSPGAPSGYHNSPMSSIQRNTRPYGFDSSSGTPISSPLILAHEGGDHMEKKPSAGENFLSVSSAGSGSKAPLSPLLVAVQPPKSSAEQSIKDYEILKPISKGAFGSVYLARRKVTGDYFAIKVLKRADMIAKNQVNNVKAERAIMMAQSDSPYVARLYSTFKGRDHLFLVMEYLPGGDCSTIIKLLGGLPDEWAKQYIAEVVVSVEDLHKRGIVHHDLKPDNLLIDSAGHLKLTDFGLSRMGLIRRQERVSKMPPSSVTEEVFGQPTTKLTHHARQRTDSISGMMLSTPDSISASSSPTTSFFDTLVRSEPRKNSGSGTQGQVLESPHIMPMRRSSSQSSFVLPDFETVSPSSSSGSKNLALFHPDNKSKNQKFVGTPDYLAPETIRGTGESEAVDWWSVGCILFEFLFGYPPFHAESPEKVFENILKGEIDWPKLTPEEEEAICPPDAKDLIKKLLTMDPEKRLGANGADEIKGHPYLKTINWDMVYKTEGSFVPSVEDPESTEYFESRGAAMNDLPLGSSDEEDEAEAVPSQSTKAPLSVKTKLPQTNITTALGSPSTASSSNSPTQRHLSLAIPSHLRERRPSKLAENTSEFGSFQFRNLPALDKANKDVVNRIKAEHLEHRNSMSSSSSESGYARSRNYSISSPTAFKRSSSPSSLLRSQSPGRGSFSSQNVVHTPTSVTDEYSFYETSGKSSPSTDSGSPSTRLLGKPQTPTFGSRGSRASIFQRAMSDFSPSSSDTEDSKVSALQRIHKRRQSSKMSEGSSTRVQILDVLLCEPIPIMRYSLKKDLESLGCAVVAVTSVDELIRRATGEVKFDMILTALKMTKMSVIDIVKLLKHTSSVNSDTPIIALTAYYKEAVTSGYFTDVLEKPVEKKHLKAVLERHCRLKVSQAEEAVSDSESEVGSGSGSAAASGTLRASTPK</sequence>
<evidence type="ECO:0000256" key="1">
    <source>
        <dbReference type="ARBA" id="ARBA00012513"/>
    </source>
</evidence>
<dbReference type="GO" id="GO:0000160">
    <property type="term" value="P:phosphorelay signal transduction system"/>
    <property type="evidence" value="ECO:0007669"/>
    <property type="project" value="InterPro"/>
</dbReference>
<dbReference type="Gene3D" id="3.30.200.20">
    <property type="entry name" value="Phosphorylase Kinase, domain 1"/>
    <property type="match status" value="2"/>
</dbReference>
<dbReference type="Pfam" id="PF00069">
    <property type="entry name" value="Pkinase"/>
    <property type="match status" value="2"/>
</dbReference>
<evidence type="ECO:0000256" key="3">
    <source>
        <dbReference type="ARBA" id="ARBA00022553"/>
    </source>
</evidence>
<feature type="region of interest" description="Disordered" evidence="11">
    <location>
        <begin position="553"/>
        <end position="600"/>
    </location>
</feature>
<dbReference type="GO" id="GO:1901992">
    <property type="term" value="P:positive regulation of mitotic cell cycle phase transition"/>
    <property type="evidence" value="ECO:0007669"/>
    <property type="project" value="UniProtKB-ARBA"/>
</dbReference>
<organism evidence="14 15">
    <name type="scientific">Cyberlindnera fabianii</name>
    <name type="common">Yeast</name>
    <name type="synonym">Hansenula fabianii</name>
    <dbReference type="NCBI Taxonomy" id="36022"/>
    <lineage>
        <taxon>Eukaryota</taxon>
        <taxon>Fungi</taxon>
        <taxon>Dikarya</taxon>
        <taxon>Ascomycota</taxon>
        <taxon>Saccharomycotina</taxon>
        <taxon>Saccharomycetes</taxon>
        <taxon>Phaffomycetales</taxon>
        <taxon>Phaffomycetaceae</taxon>
        <taxon>Cyberlindnera</taxon>
    </lineage>
</organism>
<evidence type="ECO:0000256" key="7">
    <source>
        <dbReference type="ARBA" id="ARBA00022840"/>
    </source>
</evidence>
<keyword evidence="3" id="KW-0597">Phosphoprotein</keyword>
<dbReference type="InterPro" id="IPR000719">
    <property type="entry name" value="Prot_kinase_dom"/>
</dbReference>
<keyword evidence="4" id="KW-0808">Transferase</keyword>
<comment type="caution">
    <text evidence="14">The sequence shown here is derived from an EMBL/GenBank/DDBJ whole genome shotgun (WGS) entry which is preliminary data.</text>
</comment>
<dbReference type="EMBL" id="MPUK01000004">
    <property type="protein sequence ID" value="ONH67385.1"/>
    <property type="molecule type" value="Genomic_DNA"/>
</dbReference>
<evidence type="ECO:0000256" key="4">
    <source>
        <dbReference type="ARBA" id="ARBA00022679"/>
    </source>
</evidence>
<evidence type="ECO:0000256" key="6">
    <source>
        <dbReference type="ARBA" id="ARBA00022777"/>
    </source>
</evidence>
<dbReference type="GO" id="GO:0006950">
    <property type="term" value="P:response to stress"/>
    <property type="evidence" value="ECO:0007669"/>
    <property type="project" value="UniProtKB-ARBA"/>
</dbReference>
<comment type="caution">
    <text evidence="10">Lacks conserved residue(s) required for the propagation of feature annotation.</text>
</comment>
<evidence type="ECO:0000256" key="11">
    <source>
        <dbReference type="SAM" id="MobiDB-lite"/>
    </source>
</evidence>
<feature type="compositionally biased region" description="Low complexity" evidence="11">
    <location>
        <begin position="1113"/>
        <end position="1129"/>
    </location>
</feature>
<dbReference type="InterPro" id="IPR011006">
    <property type="entry name" value="CheY-like_superfamily"/>
</dbReference>
<dbReference type="CDD" id="cd17546">
    <property type="entry name" value="REC_hyHK_CKI1_RcsC-like"/>
    <property type="match status" value="1"/>
</dbReference>
<dbReference type="InterPro" id="IPR050236">
    <property type="entry name" value="Ser_Thr_kinase_AGC"/>
</dbReference>
<evidence type="ECO:0000256" key="5">
    <source>
        <dbReference type="ARBA" id="ARBA00022741"/>
    </source>
</evidence>
<feature type="region of interest" description="Disordered" evidence="11">
    <location>
        <begin position="121"/>
        <end position="158"/>
    </location>
</feature>
<reference evidence="15" key="1">
    <citation type="journal article" date="2017" name="Genome Announc.">
        <title>Genome sequences of Cyberlindnera fabianii 65, Pichia kudriavzevii 129, and Saccharomyces cerevisiae 131 isolated from fermented masau fruits in Zimbabwe.</title>
        <authorList>
            <person name="van Rijswijck I.M.H."/>
            <person name="Derks M.F.L."/>
            <person name="Abee T."/>
            <person name="de Ridder D."/>
            <person name="Smid E.J."/>
        </authorList>
    </citation>
    <scope>NUCLEOTIDE SEQUENCE [LARGE SCALE GENOMIC DNA]</scope>
    <source>
        <strain evidence="15">65</strain>
    </source>
</reference>
<feature type="compositionally biased region" description="Basic and acidic residues" evidence="11">
    <location>
        <begin position="509"/>
        <end position="521"/>
    </location>
</feature>
<feature type="compositionally biased region" description="Acidic residues" evidence="11">
    <location>
        <begin position="123"/>
        <end position="134"/>
    </location>
</feature>
<feature type="domain" description="Response regulatory" evidence="13">
    <location>
        <begin position="1335"/>
        <end position="1449"/>
    </location>
</feature>
<dbReference type="GO" id="GO:0005524">
    <property type="term" value="F:ATP binding"/>
    <property type="evidence" value="ECO:0007669"/>
    <property type="project" value="UniProtKB-KW"/>
</dbReference>
<evidence type="ECO:0000256" key="10">
    <source>
        <dbReference type="PROSITE-ProRule" id="PRU00169"/>
    </source>
</evidence>
<feature type="region of interest" description="Disordered" evidence="11">
    <location>
        <begin position="456"/>
        <end position="534"/>
    </location>
</feature>
<dbReference type="GO" id="GO:0004674">
    <property type="term" value="F:protein serine/threonine kinase activity"/>
    <property type="evidence" value="ECO:0007669"/>
    <property type="project" value="UniProtKB-KW"/>
</dbReference>
<keyword evidence="15" id="KW-1185">Reference proteome</keyword>
<evidence type="ECO:0000259" key="12">
    <source>
        <dbReference type="PROSITE" id="PS50011"/>
    </source>
</evidence>
<keyword evidence="7" id="KW-0067">ATP-binding</keyword>
<dbReference type="PANTHER" id="PTHR24356:SF1">
    <property type="entry name" value="SERINE_THREONINE-PROTEIN KINASE GREATWALL"/>
    <property type="match status" value="1"/>
</dbReference>
<dbReference type="FunFam" id="3.30.200.20:FF:001008">
    <property type="entry name" value="Serine/threonine-protein kinase cek1"/>
    <property type="match status" value="1"/>
</dbReference>
<evidence type="ECO:0000256" key="9">
    <source>
        <dbReference type="ARBA" id="ARBA00048679"/>
    </source>
</evidence>
<feature type="compositionally biased region" description="Low complexity" evidence="11">
    <location>
        <begin position="1253"/>
        <end position="1268"/>
    </location>
</feature>
<keyword evidence="5" id="KW-0547">Nucleotide-binding</keyword>
<dbReference type="PROSITE" id="PS50110">
    <property type="entry name" value="RESPONSE_REGULATORY"/>
    <property type="match status" value="1"/>
</dbReference>
<dbReference type="PROSITE" id="PS00108">
    <property type="entry name" value="PROTEIN_KINASE_ST"/>
    <property type="match status" value="1"/>
</dbReference>
<feature type="region of interest" description="Disordered" evidence="11">
    <location>
        <begin position="1454"/>
        <end position="1486"/>
    </location>
</feature>
<comment type="catalytic activity">
    <reaction evidence="8">
        <text>L-threonyl-[protein] + ATP = O-phospho-L-threonyl-[protein] + ADP + H(+)</text>
        <dbReference type="Rhea" id="RHEA:46608"/>
        <dbReference type="Rhea" id="RHEA-COMP:11060"/>
        <dbReference type="Rhea" id="RHEA-COMP:11605"/>
        <dbReference type="ChEBI" id="CHEBI:15378"/>
        <dbReference type="ChEBI" id="CHEBI:30013"/>
        <dbReference type="ChEBI" id="CHEBI:30616"/>
        <dbReference type="ChEBI" id="CHEBI:61977"/>
        <dbReference type="ChEBI" id="CHEBI:456216"/>
        <dbReference type="EC" id="2.7.11.1"/>
    </reaction>
</comment>
<feature type="region of interest" description="Disordered" evidence="11">
    <location>
        <begin position="1208"/>
        <end position="1326"/>
    </location>
</feature>
<evidence type="ECO:0000313" key="14">
    <source>
        <dbReference type="EMBL" id="ONH67385.1"/>
    </source>
</evidence>
<feature type="compositionally biased region" description="Low complexity" evidence="11">
    <location>
        <begin position="143"/>
        <end position="158"/>
    </location>
</feature>
<dbReference type="PANTHER" id="PTHR24356">
    <property type="entry name" value="SERINE/THREONINE-PROTEIN KINASE"/>
    <property type="match status" value="1"/>
</dbReference>
<dbReference type="OMA" id="HNRRFVG"/>
<feature type="domain" description="Protein kinase" evidence="12">
    <location>
        <begin position="654"/>
        <end position="1040"/>
    </location>
</feature>
<dbReference type="Pfam" id="PF00072">
    <property type="entry name" value="Response_reg"/>
    <property type="match status" value="1"/>
</dbReference>
<dbReference type="STRING" id="36022.A0A1V2L703"/>
<dbReference type="GO" id="GO:0005634">
    <property type="term" value="C:nucleus"/>
    <property type="evidence" value="ECO:0007669"/>
    <property type="project" value="TreeGrafter"/>
</dbReference>
<dbReference type="SUPFAM" id="SSF56112">
    <property type="entry name" value="Protein kinase-like (PK-like)"/>
    <property type="match status" value="1"/>
</dbReference>
<keyword evidence="6 14" id="KW-0418">Kinase</keyword>
<dbReference type="InterPro" id="IPR001789">
    <property type="entry name" value="Sig_transdc_resp-reg_receiver"/>
</dbReference>
<feature type="compositionally biased region" description="Low complexity" evidence="11">
    <location>
        <begin position="1215"/>
        <end position="1231"/>
    </location>
</feature>
<dbReference type="VEuPathDB" id="FungiDB:BON22_2638"/>
<feature type="region of interest" description="Disordered" evidence="11">
    <location>
        <begin position="1075"/>
        <end position="1132"/>
    </location>
</feature>
<dbReference type="SUPFAM" id="SSF52172">
    <property type="entry name" value="CheY-like"/>
    <property type="match status" value="1"/>
</dbReference>
<dbReference type="SMART" id="SM00220">
    <property type="entry name" value="S_TKc"/>
    <property type="match status" value="1"/>
</dbReference>
<evidence type="ECO:0000256" key="2">
    <source>
        <dbReference type="ARBA" id="ARBA00022527"/>
    </source>
</evidence>